<feature type="transmembrane region" description="Helical" evidence="7">
    <location>
        <begin position="35"/>
        <end position="55"/>
    </location>
</feature>
<keyword evidence="5 7" id="KW-1133">Transmembrane helix</keyword>
<feature type="transmembrane region" description="Helical" evidence="7">
    <location>
        <begin position="257"/>
        <end position="278"/>
    </location>
</feature>
<dbReference type="GO" id="GO:0005345">
    <property type="term" value="F:purine nucleobase transmembrane transporter activity"/>
    <property type="evidence" value="ECO:0007669"/>
    <property type="project" value="TreeGrafter"/>
</dbReference>
<keyword evidence="6 7" id="KW-0472">Membrane</keyword>
<dbReference type="AlphaFoldDB" id="A0A1G8U8R1"/>
<dbReference type="Proteomes" id="UP000182836">
    <property type="component" value="Unassembled WGS sequence"/>
</dbReference>
<feature type="transmembrane region" description="Helical" evidence="7">
    <location>
        <begin position="426"/>
        <end position="444"/>
    </location>
</feature>
<organism evidence="8 9">
    <name type="scientific">Aneurinibacillus migulanus</name>
    <name type="common">Bacillus migulanus</name>
    <dbReference type="NCBI Taxonomy" id="47500"/>
    <lineage>
        <taxon>Bacteria</taxon>
        <taxon>Bacillati</taxon>
        <taxon>Bacillota</taxon>
        <taxon>Bacilli</taxon>
        <taxon>Bacillales</taxon>
        <taxon>Paenibacillaceae</taxon>
        <taxon>Aneurinibacillus group</taxon>
        <taxon>Aneurinibacillus</taxon>
    </lineage>
</organism>
<dbReference type="PANTHER" id="PTHR43337:SF2">
    <property type="entry name" value="XANTHINE_URACIL PERMEASE"/>
    <property type="match status" value="1"/>
</dbReference>
<keyword evidence="4 7" id="KW-0812">Transmembrane</keyword>
<dbReference type="GO" id="GO:0005886">
    <property type="term" value="C:plasma membrane"/>
    <property type="evidence" value="ECO:0007669"/>
    <property type="project" value="TreeGrafter"/>
</dbReference>
<feature type="transmembrane region" description="Helical" evidence="7">
    <location>
        <begin position="90"/>
        <end position="110"/>
    </location>
</feature>
<feature type="transmembrane region" description="Helical" evidence="7">
    <location>
        <begin position="330"/>
        <end position="350"/>
    </location>
</feature>
<evidence type="ECO:0000256" key="2">
    <source>
        <dbReference type="ARBA" id="ARBA00005697"/>
    </source>
</evidence>
<dbReference type="PANTHER" id="PTHR43337">
    <property type="entry name" value="XANTHINE/URACIL PERMEASE C887.17-RELATED"/>
    <property type="match status" value="1"/>
</dbReference>
<comment type="subcellular location">
    <subcellularLocation>
        <location evidence="1">Membrane</location>
        <topology evidence="1">Multi-pass membrane protein</topology>
    </subcellularLocation>
</comment>
<evidence type="ECO:0000256" key="7">
    <source>
        <dbReference type="SAM" id="Phobius"/>
    </source>
</evidence>
<protein>
    <submittedName>
        <fullName evidence="8">Putative MFS transporter, AGZA family, xanthine/uracil permease</fullName>
    </submittedName>
</protein>
<comment type="similarity">
    <text evidence="2">Belongs to the nucleobase:cation symporter-2 (NCS2) (TC 2.A.40) family. Azg-like subfamily.</text>
</comment>
<gene>
    <name evidence="8" type="ORF">SAMN04487909_11924</name>
</gene>
<evidence type="ECO:0000256" key="6">
    <source>
        <dbReference type="ARBA" id="ARBA00023136"/>
    </source>
</evidence>
<accession>A0A1G8U8R1</accession>
<feature type="transmembrane region" description="Helical" evidence="7">
    <location>
        <begin position="147"/>
        <end position="164"/>
    </location>
</feature>
<name>A0A1G8U8R1_ANEMI</name>
<sequence length="446" mass="47115">MGGRGAIQKEGYALQKLMDKYFRLTGSHTTARKEILAGTVSFFTIVYIIAVNSSIMADAGIPVEAGIIATILTSFVGCLLMGFGANAPIMLVPGMGINALFSYTLVQGMGLTWQEALAAVFVSGMLFALVAFTSLATKIAQAIPESLKEAITVGIGLFLAFIGLQKGGIVVASPTTFVALGDFSSAPVLLTLATLLITVFLFIRNVPGNFLIGILLGTSLAALFGQIDIERMGHVGFSSSEYRSVFGAMSFDNVASAAFWIASFSMALVVVFENIGLIHSHLRMADKSESFDRAMRTTSLSVIACGLFGTSPTVATVESAAGIATGGKTGFTAVVTGMLFLLSFFFIPVIRLIPDSAIAPVLIIIGGLMIQSVRNIDFQDFSEGFPAFLVIALIPLTYSIVDGIAFGFIVYPLLKLALGRGKEIALPLYLIAGLFLLNFVFHAIGT</sequence>
<dbReference type="InterPro" id="IPR006043">
    <property type="entry name" value="NCS2"/>
</dbReference>
<evidence type="ECO:0000256" key="5">
    <source>
        <dbReference type="ARBA" id="ARBA00022989"/>
    </source>
</evidence>
<feature type="transmembrane region" description="Helical" evidence="7">
    <location>
        <begin position="210"/>
        <end position="227"/>
    </location>
</feature>
<evidence type="ECO:0000313" key="8">
    <source>
        <dbReference type="EMBL" id="SDJ49535.1"/>
    </source>
</evidence>
<dbReference type="InterPro" id="IPR045018">
    <property type="entry name" value="Azg-like"/>
</dbReference>
<proteinExistence type="inferred from homology"/>
<feature type="transmembrane region" description="Helical" evidence="7">
    <location>
        <begin position="61"/>
        <end position="83"/>
    </location>
</feature>
<feature type="transmembrane region" description="Helical" evidence="7">
    <location>
        <begin position="385"/>
        <end position="414"/>
    </location>
</feature>
<keyword evidence="3" id="KW-0813">Transport</keyword>
<dbReference type="EMBL" id="FNED01000019">
    <property type="protein sequence ID" value="SDJ49535.1"/>
    <property type="molecule type" value="Genomic_DNA"/>
</dbReference>
<feature type="transmembrane region" description="Helical" evidence="7">
    <location>
        <begin position="299"/>
        <end position="324"/>
    </location>
</feature>
<feature type="transmembrane region" description="Helical" evidence="7">
    <location>
        <begin position="184"/>
        <end position="203"/>
    </location>
</feature>
<dbReference type="Pfam" id="PF00860">
    <property type="entry name" value="Xan_ur_permease"/>
    <property type="match status" value="1"/>
</dbReference>
<evidence type="ECO:0000256" key="3">
    <source>
        <dbReference type="ARBA" id="ARBA00022448"/>
    </source>
</evidence>
<evidence type="ECO:0000313" key="9">
    <source>
        <dbReference type="Proteomes" id="UP000182836"/>
    </source>
</evidence>
<reference evidence="8 9" key="1">
    <citation type="submission" date="2016-10" db="EMBL/GenBank/DDBJ databases">
        <authorList>
            <person name="de Groot N.N."/>
        </authorList>
    </citation>
    <scope>NUCLEOTIDE SEQUENCE [LARGE SCALE GENOMIC DNA]</scope>
    <source>
        <strain evidence="8 9">DSM 2895</strain>
    </source>
</reference>
<evidence type="ECO:0000256" key="4">
    <source>
        <dbReference type="ARBA" id="ARBA00022692"/>
    </source>
</evidence>
<evidence type="ECO:0000256" key="1">
    <source>
        <dbReference type="ARBA" id="ARBA00004141"/>
    </source>
</evidence>
<feature type="transmembrane region" description="Helical" evidence="7">
    <location>
        <begin position="116"/>
        <end position="135"/>
    </location>
</feature>
<feature type="transmembrane region" description="Helical" evidence="7">
    <location>
        <begin position="357"/>
        <end position="373"/>
    </location>
</feature>